<feature type="coiled-coil region" evidence="1">
    <location>
        <begin position="195"/>
        <end position="278"/>
    </location>
</feature>
<proteinExistence type="predicted"/>
<feature type="region of interest" description="Disordered" evidence="2">
    <location>
        <begin position="459"/>
        <end position="479"/>
    </location>
</feature>
<dbReference type="AlphaFoldDB" id="A0A3M7L706"/>
<comment type="caution">
    <text evidence="3">The sequence shown here is derived from an EMBL/GenBank/DDBJ whole genome shotgun (WGS) entry which is preliminary data.</text>
</comment>
<evidence type="ECO:0000313" key="3">
    <source>
        <dbReference type="EMBL" id="RMZ57342.1"/>
    </source>
</evidence>
<feature type="coiled-coil region" evidence="1">
    <location>
        <begin position="322"/>
        <end position="373"/>
    </location>
</feature>
<name>A0A3M7L706_AUXPR</name>
<protein>
    <submittedName>
        <fullName evidence="3">Uncharacterized protein</fullName>
    </submittedName>
</protein>
<evidence type="ECO:0000313" key="4">
    <source>
        <dbReference type="Proteomes" id="UP000279271"/>
    </source>
</evidence>
<sequence>MDVPQTTEAAIGRPSVHSATKGPQAERTGLHDLSPVRRDSPGTPCCADIVNHSGDVADRARPGDSHDTEDVKDLLPITQLLLKLRSSHERKEVEAEEKLLDQAVAEADALGRLLARSMASCALQKALAADAQAAAGAQTDSLQAQLQAVNVRSCAAAKNVARLTMELSAAKHRLGVQRVKTEAVDSQRSAADERRERAESVLRLTVAKADRLEAERDAVQAGRNAALAGLEEAQKERDAAIALAARMREVAGSRAAERRQARAEAGEAQAAADEARAALAWAETAATAAASEAGEARAEAAVAREAAAVVVACATAEAGKAITEANREREEAARARVQADKDRVDACWARSEADKAREAAEEASVAVARATAEAVKAFAEADTERAKAAEARVQADKDRVDACRARSEADKAREAAEASKAEAAAARREFEDRIQSPFLISAKRTASIAIKAFAFDKADCPQDTPADRKDGGRPKRSSWRTLLCGRKSATLD</sequence>
<evidence type="ECO:0000256" key="2">
    <source>
        <dbReference type="SAM" id="MobiDB-lite"/>
    </source>
</evidence>
<organism evidence="3 4">
    <name type="scientific">Auxenochlorella protothecoides</name>
    <name type="common">Green microalga</name>
    <name type="synonym">Chlorella protothecoides</name>
    <dbReference type="NCBI Taxonomy" id="3075"/>
    <lineage>
        <taxon>Eukaryota</taxon>
        <taxon>Viridiplantae</taxon>
        <taxon>Chlorophyta</taxon>
        <taxon>core chlorophytes</taxon>
        <taxon>Trebouxiophyceae</taxon>
        <taxon>Chlorellales</taxon>
        <taxon>Chlorellaceae</taxon>
        <taxon>Auxenochlorella</taxon>
    </lineage>
</organism>
<feature type="compositionally biased region" description="Basic and acidic residues" evidence="2">
    <location>
        <begin position="28"/>
        <end position="40"/>
    </location>
</feature>
<gene>
    <name evidence="3" type="ORF">APUTEX25_004176</name>
</gene>
<dbReference type="Proteomes" id="UP000279271">
    <property type="component" value="Unassembled WGS sequence"/>
</dbReference>
<dbReference type="EMBL" id="QOKY01000128">
    <property type="protein sequence ID" value="RMZ57342.1"/>
    <property type="molecule type" value="Genomic_DNA"/>
</dbReference>
<evidence type="ECO:0000256" key="1">
    <source>
        <dbReference type="SAM" id="Coils"/>
    </source>
</evidence>
<reference evidence="4" key="1">
    <citation type="journal article" date="2018" name="Algal Res.">
        <title>Characterization of plant carbon substrate utilization by Auxenochlorella protothecoides.</title>
        <authorList>
            <person name="Vogler B.W."/>
            <person name="Starkenburg S.R."/>
            <person name="Sudasinghe N."/>
            <person name="Schambach J.Y."/>
            <person name="Rollin J.A."/>
            <person name="Pattathil S."/>
            <person name="Barry A.N."/>
        </authorList>
    </citation>
    <scope>NUCLEOTIDE SEQUENCE [LARGE SCALE GENOMIC DNA]</scope>
    <source>
        <strain evidence="4">UTEX 25</strain>
    </source>
</reference>
<feature type="compositionally biased region" description="Basic and acidic residues" evidence="2">
    <location>
        <begin position="459"/>
        <end position="473"/>
    </location>
</feature>
<accession>A0A3M7L706</accession>
<keyword evidence="1" id="KW-0175">Coiled coil</keyword>
<feature type="region of interest" description="Disordered" evidence="2">
    <location>
        <begin position="1"/>
        <end position="44"/>
    </location>
</feature>